<feature type="repeat" description="ANK" evidence="3">
    <location>
        <begin position="492"/>
        <end position="515"/>
    </location>
</feature>
<dbReference type="Pfam" id="PF12796">
    <property type="entry name" value="Ank_2"/>
    <property type="match status" value="2"/>
</dbReference>
<dbReference type="PANTHER" id="PTHR24198:SF165">
    <property type="entry name" value="ANKYRIN REPEAT-CONTAINING PROTEIN-RELATED"/>
    <property type="match status" value="1"/>
</dbReference>
<feature type="repeat" description="ANK" evidence="3">
    <location>
        <begin position="411"/>
        <end position="434"/>
    </location>
</feature>
<protein>
    <recommendedName>
        <fullName evidence="6">DUF3447 domain-containing protein</fullName>
    </recommendedName>
</protein>
<dbReference type="PROSITE" id="PS50088">
    <property type="entry name" value="ANK_REPEAT"/>
    <property type="match status" value="2"/>
</dbReference>
<dbReference type="SMART" id="SM00248">
    <property type="entry name" value="ANK"/>
    <property type="match status" value="5"/>
</dbReference>
<evidence type="ECO:0000313" key="5">
    <source>
        <dbReference type="Proteomes" id="UP001470230"/>
    </source>
</evidence>
<dbReference type="Gene3D" id="1.25.40.20">
    <property type="entry name" value="Ankyrin repeat-containing domain"/>
    <property type="match status" value="2"/>
</dbReference>
<evidence type="ECO:0000256" key="1">
    <source>
        <dbReference type="ARBA" id="ARBA00022737"/>
    </source>
</evidence>
<evidence type="ECO:0000256" key="2">
    <source>
        <dbReference type="ARBA" id="ARBA00023043"/>
    </source>
</evidence>
<proteinExistence type="predicted"/>
<evidence type="ECO:0008006" key="6">
    <source>
        <dbReference type="Google" id="ProtNLM"/>
    </source>
</evidence>
<dbReference type="PROSITE" id="PS50297">
    <property type="entry name" value="ANK_REP_REGION"/>
    <property type="match status" value="2"/>
</dbReference>
<evidence type="ECO:0000256" key="3">
    <source>
        <dbReference type="PROSITE-ProRule" id="PRU00023"/>
    </source>
</evidence>
<keyword evidence="5" id="KW-1185">Reference proteome</keyword>
<accession>A0ABR2H1A3</accession>
<dbReference type="PANTHER" id="PTHR24198">
    <property type="entry name" value="ANKYRIN REPEAT AND PROTEIN KINASE DOMAIN-CONTAINING PROTEIN"/>
    <property type="match status" value="1"/>
</dbReference>
<sequence>MDDSLEEIEEIKSYCQNVQEIQEYTLNYLNDLNSANDQNNLTKLIQVLEKQNIIENEETFGQFLRMISKIGLYHRHINNFYPKINRIILEYKNFIKTNYSNEDIFSIFLHNEPILLFLLKEKIFQFDDEIKFLLVNKDYQEQQNFFFSADINEKYQEEGQNHTQICQIIRSDELQSFISYIEQNNVQLRSNISPSIYETNLFLRNHKETSLIQYSAFYGSFQIFKYMVENQPDILDETVWEFAFYGENKQIIDNIENHNIPISNKTIRSCIMNSIRSHQKDTFEKLLNRFLTEKNEEKEKEEINQIITKYDMLKSAILAFNYKVIAEYIEKVKKSLYKIFLKGCKSGLHQIVESLLFLPNLNINNCSSHAGLHYACMNGDLYLVKLLLAMPIIDINITSHHCIMSIEKEFEGFTPLELAIRYGHNRIVLLLLSNEKININKGSQWIKSLPLSVAVKFNNFFAAKVLLSFDGIQINSATNDRFLAKENRIVDGGETALHIACQYNRVEFVKLLLKHPNIDINPTNWEDKKPIDLTDNEEIKSLLNNYQTQ</sequence>
<gene>
    <name evidence="4" type="ORF">M9Y10_032047</name>
</gene>
<dbReference type="Proteomes" id="UP001470230">
    <property type="component" value="Unassembled WGS sequence"/>
</dbReference>
<organism evidence="4 5">
    <name type="scientific">Tritrichomonas musculus</name>
    <dbReference type="NCBI Taxonomy" id="1915356"/>
    <lineage>
        <taxon>Eukaryota</taxon>
        <taxon>Metamonada</taxon>
        <taxon>Parabasalia</taxon>
        <taxon>Tritrichomonadida</taxon>
        <taxon>Tritrichomonadidae</taxon>
        <taxon>Tritrichomonas</taxon>
    </lineage>
</organism>
<comment type="caution">
    <text evidence="4">The sequence shown here is derived from an EMBL/GenBank/DDBJ whole genome shotgun (WGS) entry which is preliminary data.</text>
</comment>
<dbReference type="EMBL" id="JAPFFF010000051">
    <property type="protein sequence ID" value="KAK8839673.1"/>
    <property type="molecule type" value="Genomic_DNA"/>
</dbReference>
<keyword evidence="1" id="KW-0677">Repeat</keyword>
<keyword evidence="2 3" id="KW-0040">ANK repeat</keyword>
<reference evidence="4 5" key="1">
    <citation type="submission" date="2024-04" db="EMBL/GenBank/DDBJ databases">
        <title>Tritrichomonas musculus Genome.</title>
        <authorList>
            <person name="Alves-Ferreira E."/>
            <person name="Grigg M."/>
            <person name="Lorenzi H."/>
            <person name="Galac M."/>
        </authorList>
    </citation>
    <scope>NUCLEOTIDE SEQUENCE [LARGE SCALE GENOMIC DNA]</scope>
    <source>
        <strain evidence="4 5">EAF2021</strain>
    </source>
</reference>
<evidence type="ECO:0000313" key="4">
    <source>
        <dbReference type="EMBL" id="KAK8839673.1"/>
    </source>
</evidence>
<dbReference type="InterPro" id="IPR036770">
    <property type="entry name" value="Ankyrin_rpt-contain_sf"/>
</dbReference>
<name>A0ABR2H1A3_9EUKA</name>
<dbReference type="InterPro" id="IPR002110">
    <property type="entry name" value="Ankyrin_rpt"/>
</dbReference>
<dbReference type="SUPFAM" id="SSF48403">
    <property type="entry name" value="Ankyrin repeat"/>
    <property type="match status" value="1"/>
</dbReference>